<name>A0AAV6V6N4_9ARAC</name>
<dbReference type="AlphaFoldDB" id="A0AAV6V6N4"/>
<protein>
    <submittedName>
        <fullName evidence="3">Uncharacterized protein</fullName>
    </submittedName>
</protein>
<organism evidence="3 4">
    <name type="scientific">Oedothorax gibbosus</name>
    <dbReference type="NCBI Taxonomy" id="931172"/>
    <lineage>
        <taxon>Eukaryota</taxon>
        <taxon>Metazoa</taxon>
        <taxon>Ecdysozoa</taxon>
        <taxon>Arthropoda</taxon>
        <taxon>Chelicerata</taxon>
        <taxon>Arachnida</taxon>
        <taxon>Araneae</taxon>
        <taxon>Araneomorphae</taxon>
        <taxon>Entelegynae</taxon>
        <taxon>Araneoidea</taxon>
        <taxon>Linyphiidae</taxon>
        <taxon>Erigoninae</taxon>
        <taxon>Oedothorax</taxon>
    </lineage>
</organism>
<sequence>MVALATFAKAGYAGNIGLLILAIIFNYFVAMAEEQNKAERNIEDVIETNFVEVIPKPHLVTIETIKTINFDFHKLSKSFLKWHAKRHRKYKAKLAFKNALDSIAETSNEEIEVNFGINVADVDDIVAEESMPNVEQQPNQNTVENSSSKNKNKMRKFFKRKFSCIRKFFKTKET</sequence>
<evidence type="ECO:0000313" key="4">
    <source>
        <dbReference type="Proteomes" id="UP000827092"/>
    </source>
</evidence>
<feature type="transmembrane region" description="Helical" evidence="2">
    <location>
        <begin position="12"/>
        <end position="30"/>
    </location>
</feature>
<evidence type="ECO:0000256" key="1">
    <source>
        <dbReference type="SAM" id="MobiDB-lite"/>
    </source>
</evidence>
<proteinExistence type="predicted"/>
<dbReference type="EMBL" id="JAFNEN010000150">
    <property type="protein sequence ID" value="KAG8191871.1"/>
    <property type="molecule type" value="Genomic_DNA"/>
</dbReference>
<keyword evidence="2" id="KW-1133">Transmembrane helix</keyword>
<feature type="region of interest" description="Disordered" evidence="1">
    <location>
        <begin position="130"/>
        <end position="150"/>
    </location>
</feature>
<gene>
    <name evidence="3" type="ORF">JTE90_019806</name>
</gene>
<keyword evidence="4" id="KW-1185">Reference proteome</keyword>
<accession>A0AAV6V6N4</accession>
<keyword evidence="2" id="KW-0812">Transmembrane</keyword>
<keyword evidence="2" id="KW-0472">Membrane</keyword>
<evidence type="ECO:0000256" key="2">
    <source>
        <dbReference type="SAM" id="Phobius"/>
    </source>
</evidence>
<dbReference type="Proteomes" id="UP000827092">
    <property type="component" value="Unassembled WGS sequence"/>
</dbReference>
<reference evidence="3 4" key="1">
    <citation type="journal article" date="2022" name="Nat. Ecol. Evol.">
        <title>A masculinizing supergene underlies an exaggerated male reproductive morph in a spider.</title>
        <authorList>
            <person name="Hendrickx F."/>
            <person name="De Corte Z."/>
            <person name="Sonet G."/>
            <person name="Van Belleghem S.M."/>
            <person name="Kostlbacher S."/>
            <person name="Vangestel C."/>
        </authorList>
    </citation>
    <scope>NUCLEOTIDE SEQUENCE [LARGE SCALE GENOMIC DNA]</scope>
    <source>
        <strain evidence="3">W744_W776</strain>
    </source>
</reference>
<comment type="caution">
    <text evidence="3">The sequence shown here is derived from an EMBL/GenBank/DDBJ whole genome shotgun (WGS) entry which is preliminary data.</text>
</comment>
<feature type="compositionally biased region" description="Polar residues" evidence="1">
    <location>
        <begin position="133"/>
        <end position="144"/>
    </location>
</feature>
<evidence type="ECO:0000313" key="3">
    <source>
        <dbReference type="EMBL" id="KAG8191871.1"/>
    </source>
</evidence>